<keyword evidence="2" id="KW-1185">Reference proteome</keyword>
<dbReference type="RefSeq" id="WP_090498453.1">
    <property type="nucleotide sequence ID" value="NZ_FOWX01000005.1"/>
</dbReference>
<evidence type="ECO:0000313" key="2">
    <source>
        <dbReference type="Proteomes" id="UP000198784"/>
    </source>
</evidence>
<sequence>MELSIALALAAALVLLGQWLTRRASRRHRQAITRLEGATLLRTLELLQTLQKHRGLGAQQDIVSVSQRNALARQLDQLWLNWPGHSLQLAPLQQDWPQLRRNPADFEAHGRMIEALLAVVAQLEARLCLHDTPELQGLEPACRNLEELARLRGLAVRAANYSRCPAGLHMQIRTLCQRLDNAAQGEPLRSLLQRLEVELLEASPVRLAPHDCFSLITPLIDAHLRDLQHALKMRITSI</sequence>
<gene>
    <name evidence="1" type="ORF">SAMN05216190_10552</name>
</gene>
<organism evidence="1 2">
    <name type="scientific">Pseudomonas borbori</name>
    <dbReference type="NCBI Taxonomy" id="289003"/>
    <lineage>
        <taxon>Bacteria</taxon>
        <taxon>Pseudomonadati</taxon>
        <taxon>Pseudomonadota</taxon>
        <taxon>Gammaproteobacteria</taxon>
        <taxon>Pseudomonadales</taxon>
        <taxon>Pseudomonadaceae</taxon>
        <taxon>Pseudomonas</taxon>
    </lineage>
</organism>
<dbReference type="EMBL" id="FOWX01000005">
    <property type="protein sequence ID" value="SFP11368.1"/>
    <property type="molecule type" value="Genomic_DNA"/>
</dbReference>
<name>A0A1I5MP63_9PSED</name>
<dbReference type="OrthoDB" id="6116083at2"/>
<dbReference type="AlphaFoldDB" id="A0A1I5MP63"/>
<protein>
    <recommendedName>
        <fullName evidence="3">Nitrate and nitrite sensing</fullName>
    </recommendedName>
</protein>
<evidence type="ECO:0008006" key="3">
    <source>
        <dbReference type="Google" id="ProtNLM"/>
    </source>
</evidence>
<dbReference type="STRING" id="289003.SAMN05216190_10552"/>
<evidence type="ECO:0000313" key="1">
    <source>
        <dbReference type="EMBL" id="SFP11368.1"/>
    </source>
</evidence>
<reference evidence="2" key="1">
    <citation type="submission" date="2016-10" db="EMBL/GenBank/DDBJ databases">
        <authorList>
            <person name="Varghese N."/>
            <person name="Submissions S."/>
        </authorList>
    </citation>
    <scope>NUCLEOTIDE SEQUENCE [LARGE SCALE GENOMIC DNA]</scope>
    <source>
        <strain evidence="2">DSM 17834</strain>
    </source>
</reference>
<accession>A0A1I5MP63</accession>
<proteinExistence type="predicted"/>
<dbReference type="Proteomes" id="UP000198784">
    <property type="component" value="Unassembled WGS sequence"/>
</dbReference>